<reference evidence="1" key="1">
    <citation type="journal article" date="2009" name="Rice">
        <title>De Novo Next Generation Sequencing of Plant Genomes.</title>
        <authorList>
            <person name="Rounsley S."/>
            <person name="Marri P.R."/>
            <person name="Yu Y."/>
            <person name="He R."/>
            <person name="Sisneros N."/>
            <person name="Goicoechea J.L."/>
            <person name="Lee S.J."/>
            <person name="Angelova A."/>
            <person name="Kudrna D."/>
            <person name="Luo M."/>
            <person name="Affourtit J."/>
            <person name="Desany B."/>
            <person name="Knight J."/>
            <person name="Niazi F."/>
            <person name="Egholm M."/>
            <person name="Wing R.A."/>
        </authorList>
    </citation>
    <scope>NUCLEOTIDE SEQUENCE [LARGE SCALE GENOMIC DNA]</scope>
    <source>
        <strain evidence="1">cv. IRGC 105608</strain>
    </source>
</reference>
<name>A0A0D3GWB3_9ORYZ</name>
<dbReference type="Gramene" id="OBART08G02830.1">
    <property type="protein sequence ID" value="OBART08G02830.1"/>
    <property type="gene ID" value="OBART08G02830"/>
</dbReference>
<dbReference type="Proteomes" id="UP000026960">
    <property type="component" value="Chromosome 8"/>
</dbReference>
<protein>
    <submittedName>
        <fullName evidence="1">Uncharacterized protein</fullName>
    </submittedName>
</protein>
<keyword evidence="2" id="KW-1185">Reference proteome</keyword>
<dbReference type="PANTHER" id="PTHR34223">
    <property type="entry name" value="OS11G0201299 PROTEIN"/>
    <property type="match status" value="1"/>
</dbReference>
<dbReference type="AlphaFoldDB" id="A0A0D3GWB3"/>
<dbReference type="EnsemblPlants" id="OBART08G02830.1">
    <property type="protein sequence ID" value="OBART08G02830.1"/>
    <property type="gene ID" value="OBART08G02830"/>
</dbReference>
<evidence type="ECO:0000313" key="2">
    <source>
        <dbReference type="Proteomes" id="UP000026960"/>
    </source>
</evidence>
<dbReference type="HOGENOM" id="CLU_003068_0_0_1"/>
<accession>A0A0D3GWB3</accession>
<organism evidence="1">
    <name type="scientific">Oryza barthii</name>
    <dbReference type="NCBI Taxonomy" id="65489"/>
    <lineage>
        <taxon>Eukaryota</taxon>
        <taxon>Viridiplantae</taxon>
        <taxon>Streptophyta</taxon>
        <taxon>Embryophyta</taxon>
        <taxon>Tracheophyta</taxon>
        <taxon>Spermatophyta</taxon>
        <taxon>Magnoliopsida</taxon>
        <taxon>Liliopsida</taxon>
        <taxon>Poales</taxon>
        <taxon>Poaceae</taxon>
        <taxon>BOP clade</taxon>
        <taxon>Oryzoideae</taxon>
        <taxon>Oryzeae</taxon>
        <taxon>Oryzinae</taxon>
        <taxon>Oryza</taxon>
    </lineage>
</organism>
<sequence>MQSFMKFVDNLLLCRSPLPLDDLSISDTCNRSDDSIDYSDIHPWVRHALRSNARAFGIMEHSGTNLLSIDGYPLPFSFRGSGHAINVTMFSSTTLKRLVISSTETFEHFHRKFEHLVIDIGDLIPKRNIQLVDVSSVKKATVYLFGLSFRNFAVDCNSLSALSNVTWLELRCPSVYDDMLSKVVIRSLLRCETFSNLKLLKLGEWFLRDGCYPLLFLLHRSPNIENFACNLIRQDIIPHPFPHSYFCPRCGADDYEEYPNAAAAIDPPCKETEEIFLPKLKSSPFRFSMAVSKRFLLVPAINISGFANSRCIM</sequence>
<dbReference type="PaxDb" id="65489-OBART08G02830.1"/>
<dbReference type="eggNOG" id="ENOG502RYTW">
    <property type="taxonomic scope" value="Eukaryota"/>
</dbReference>
<reference evidence="1" key="2">
    <citation type="submission" date="2015-03" db="UniProtKB">
        <authorList>
            <consortium name="EnsemblPlants"/>
        </authorList>
    </citation>
    <scope>IDENTIFICATION</scope>
</reference>
<dbReference type="STRING" id="65489.A0A0D3GWB3"/>
<evidence type="ECO:0000313" key="1">
    <source>
        <dbReference type="EnsemblPlants" id="OBART08G02830.1"/>
    </source>
</evidence>
<dbReference type="InterPro" id="IPR053197">
    <property type="entry name" value="F-box_SCFL_complex_component"/>
</dbReference>
<dbReference type="PANTHER" id="PTHR34223:SF14">
    <property type="entry name" value="OS08G0149100 PROTEIN"/>
    <property type="match status" value="1"/>
</dbReference>
<proteinExistence type="predicted"/>